<evidence type="ECO:0000259" key="5">
    <source>
        <dbReference type="PROSITE" id="PS50977"/>
    </source>
</evidence>
<keyword evidence="7" id="KW-1185">Reference proteome</keyword>
<evidence type="ECO:0000313" key="7">
    <source>
        <dbReference type="Proteomes" id="UP001369736"/>
    </source>
</evidence>
<accession>A0ABU8MCR4</accession>
<dbReference type="PANTHER" id="PTHR30055:SF148">
    <property type="entry name" value="TETR-FAMILY TRANSCRIPTIONAL REGULATOR"/>
    <property type="match status" value="1"/>
</dbReference>
<dbReference type="Gene3D" id="1.10.357.10">
    <property type="entry name" value="Tetracycline Repressor, domain 2"/>
    <property type="match status" value="1"/>
</dbReference>
<dbReference type="PRINTS" id="PR00455">
    <property type="entry name" value="HTHTETR"/>
</dbReference>
<dbReference type="Pfam" id="PF00440">
    <property type="entry name" value="TetR_N"/>
    <property type="match status" value="1"/>
</dbReference>
<dbReference type="InterPro" id="IPR009057">
    <property type="entry name" value="Homeodomain-like_sf"/>
</dbReference>
<dbReference type="Pfam" id="PF16859">
    <property type="entry name" value="TetR_C_11"/>
    <property type="match status" value="1"/>
</dbReference>
<proteinExistence type="predicted"/>
<evidence type="ECO:0000256" key="4">
    <source>
        <dbReference type="PROSITE-ProRule" id="PRU00335"/>
    </source>
</evidence>
<dbReference type="Gene3D" id="1.10.10.60">
    <property type="entry name" value="Homeodomain-like"/>
    <property type="match status" value="1"/>
</dbReference>
<evidence type="ECO:0000256" key="3">
    <source>
        <dbReference type="ARBA" id="ARBA00023163"/>
    </source>
</evidence>
<dbReference type="InterPro" id="IPR050109">
    <property type="entry name" value="HTH-type_TetR-like_transc_reg"/>
</dbReference>
<gene>
    <name evidence="6" type="ORF">WCD58_24940</name>
</gene>
<organism evidence="6 7">
    <name type="scientific">Actinomycetospora flava</name>
    <dbReference type="NCBI Taxonomy" id="3129232"/>
    <lineage>
        <taxon>Bacteria</taxon>
        <taxon>Bacillati</taxon>
        <taxon>Actinomycetota</taxon>
        <taxon>Actinomycetes</taxon>
        <taxon>Pseudonocardiales</taxon>
        <taxon>Pseudonocardiaceae</taxon>
        <taxon>Actinomycetospora</taxon>
    </lineage>
</organism>
<dbReference type="InterPro" id="IPR011075">
    <property type="entry name" value="TetR_C"/>
</dbReference>
<evidence type="ECO:0000256" key="1">
    <source>
        <dbReference type="ARBA" id="ARBA00023015"/>
    </source>
</evidence>
<keyword evidence="3" id="KW-0804">Transcription</keyword>
<keyword evidence="2 4" id="KW-0238">DNA-binding</keyword>
<keyword evidence="1" id="KW-0805">Transcription regulation</keyword>
<feature type="DNA-binding region" description="H-T-H motif" evidence="4">
    <location>
        <begin position="38"/>
        <end position="57"/>
    </location>
</feature>
<sequence>MAEAEVRRRPGGRSARVRAAVLDAALELLAAHGLEGLKVADVAARAGVHETSIYRRWGTRENLLIDALLEATGALTVPDTGSLRDDLVAYATDLAAFLATPTGHALEHTLAAAGDDPAMREARDRYWAARAGGSMQIVVRAVERGELPDTVDPRLAIEMLVSPVHFRVLLTREPIEPGMPARLVDALLGGIAVSRPPSDPAR</sequence>
<dbReference type="PROSITE" id="PS50977">
    <property type="entry name" value="HTH_TETR_2"/>
    <property type="match status" value="1"/>
</dbReference>
<evidence type="ECO:0000256" key="2">
    <source>
        <dbReference type="ARBA" id="ARBA00023125"/>
    </source>
</evidence>
<name>A0ABU8MCR4_9PSEU</name>
<dbReference type="SUPFAM" id="SSF48498">
    <property type="entry name" value="Tetracyclin repressor-like, C-terminal domain"/>
    <property type="match status" value="1"/>
</dbReference>
<dbReference type="InterPro" id="IPR036271">
    <property type="entry name" value="Tet_transcr_reg_TetR-rel_C_sf"/>
</dbReference>
<dbReference type="PANTHER" id="PTHR30055">
    <property type="entry name" value="HTH-TYPE TRANSCRIPTIONAL REGULATOR RUTR"/>
    <property type="match status" value="1"/>
</dbReference>
<dbReference type="Proteomes" id="UP001369736">
    <property type="component" value="Unassembled WGS sequence"/>
</dbReference>
<dbReference type="EMBL" id="JBBEGM010000012">
    <property type="protein sequence ID" value="MEJ2864427.1"/>
    <property type="molecule type" value="Genomic_DNA"/>
</dbReference>
<protein>
    <submittedName>
        <fullName evidence="6">TetR-like C-terminal domain-containing protein</fullName>
    </submittedName>
</protein>
<reference evidence="6 7" key="1">
    <citation type="submission" date="2024-03" db="EMBL/GenBank/DDBJ databases">
        <title>Actinomycetospora sp. OC33-EN07, a novel actinomycete isolated from wild orchid (Aerides multiflora).</title>
        <authorList>
            <person name="Suriyachadkun C."/>
        </authorList>
    </citation>
    <scope>NUCLEOTIDE SEQUENCE [LARGE SCALE GENOMIC DNA]</scope>
    <source>
        <strain evidence="6 7">OC33-EN07</strain>
    </source>
</reference>
<dbReference type="RefSeq" id="WP_337705799.1">
    <property type="nucleotide sequence ID" value="NZ_JBBEGM010000012.1"/>
</dbReference>
<dbReference type="InterPro" id="IPR001647">
    <property type="entry name" value="HTH_TetR"/>
</dbReference>
<feature type="domain" description="HTH tetR-type" evidence="5">
    <location>
        <begin position="15"/>
        <end position="75"/>
    </location>
</feature>
<evidence type="ECO:0000313" key="6">
    <source>
        <dbReference type="EMBL" id="MEJ2864427.1"/>
    </source>
</evidence>
<dbReference type="SUPFAM" id="SSF46689">
    <property type="entry name" value="Homeodomain-like"/>
    <property type="match status" value="1"/>
</dbReference>
<comment type="caution">
    <text evidence="6">The sequence shown here is derived from an EMBL/GenBank/DDBJ whole genome shotgun (WGS) entry which is preliminary data.</text>
</comment>